<keyword evidence="1" id="KW-0812">Transmembrane</keyword>
<keyword evidence="1" id="KW-0472">Membrane</keyword>
<dbReference type="Proteomes" id="UP000594455">
    <property type="component" value="Chromosome"/>
</dbReference>
<dbReference type="RefSeq" id="WP_048794528.1">
    <property type="nucleotide sequence ID" value="NZ_CP064056.1"/>
</dbReference>
<keyword evidence="3" id="KW-1185">Reference proteome</keyword>
<feature type="transmembrane region" description="Helical" evidence="1">
    <location>
        <begin position="12"/>
        <end position="33"/>
    </location>
</feature>
<reference evidence="2 3" key="1">
    <citation type="submission" date="2020-10" db="EMBL/GenBank/DDBJ databases">
        <title>Closed genome sequences of Staphylococcus lloydii sp. nov. and Staphylococcus durrellii sp. nov. Isolated from Captive Fruit Bats (Pteropus livingstonii).</title>
        <authorList>
            <person name="Fountain K."/>
        </authorList>
    </citation>
    <scope>NUCLEOTIDE SEQUENCE [LARGE SCALE GENOMIC DNA]</scope>
    <source>
        <strain evidence="2 3">23_2_7_LY</strain>
    </source>
</reference>
<evidence type="ECO:0000313" key="3">
    <source>
        <dbReference type="Proteomes" id="UP000594455"/>
    </source>
</evidence>
<dbReference type="AlphaFoldDB" id="A0A7T1F9V7"/>
<evidence type="ECO:0000313" key="2">
    <source>
        <dbReference type="EMBL" id="QPM75070.1"/>
    </source>
</evidence>
<dbReference type="EMBL" id="CP064056">
    <property type="protein sequence ID" value="QPM75070.1"/>
    <property type="molecule type" value="Genomic_DNA"/>
</dbReference>
<sequence>MSKPVRLAVGIYLGTILILCSGYLILILVGSFLGNDMRGAITDADNTRNLETVGDFEHDLQFTDNNLFLSFP</sequence>
<protein>
    <submittedName>
        <fullName evidence="2">Uncharacterized protein</fullName>
    </submittedName>
</protein>
<proteinExistence type="predicted"/>
<accession>A0A7T1F9V7</accession>
<organism evidence="2 3">
    <name type="scientific">Staphylococcus lloydii</name>
    <dbReference type="NCBI Taxonomy" id="2781774"/>
    <lineage>
        <taxon>Bacteria</taxon>
        <taxon>Bacillati</taxon>
        <taxon>Bacillota</taxon>
        <taxon>Bacilli</taxon>
        <taxon>Bacillales</taxon>
        <taxon>Staphylococcaceae</taxon>
        <taxon>Staphylococcus</taxon>
    </lineage>
</organism>
<dbReference type="KEGG" id="sllo:ISP08_12240"/>
<keyword evidence="1" id="KW-1133">Transmembrane helix</keyword>
<name>A0A7T1F9V7_9STAP</name>
<gene>
    <name evidence="2" type="ORF">ISP08_12240</name>
</gene>
<evidence type="ECO:0000256" key="1">
    <source>
        <dbReference type="SAM" id="Phobius"/>
    </source>
</evidence>